<dbReference type="EMBL" id="BMFT01000001">
    <property type="protein sequence ID" value="GGH11610.1"/>
    <property type="molecule type" value="Genomic_DNA"/>
</dbReference>
<feature type="domain" description="Beta-lactamase-related" evidence="1">
    <location>
        <begin position="27"/>
        <end position="381"/>
    </location>
</feature>
<dbReference type="Proteomes" id="UP000659344">
    <property type="component" value="Unassembled WGS sequence"/>
</dbReference>
<dbReference type="GO" id="GO:0016787">
    <property type="term" value="F:hydrolase activity"/>
    <property type="evidence" value="ECO:0007669"/>
    <property type="project" value="UniProtKB-KW"/>
</dbReference>
<evidence type="ECO:0000313" key="2">
    <source>
        <dbReference type="EMBL" id="GGH11610.1"/>
    </source>
</evidence>
<name>A0ABQ1Y4Q4_9BACL</name>
<keyword evidence="3" id="KW-1185">Reference proteome</keyword>
<evidence type="ECO:0000313" key="3">
    <source>
        <dbReference type="Proteomes" id="UP000659344"/>
    </source>
</evidence>
<accession>A0ABQ1Y4Q4</accession>
<dbReference type="PANTHER" id="PTHR43319">
    <property type="entry name" value="BETA-LACTAMASE-RELATED"/>
    <property type="match status" value="1"/>
</dbReference>
<dbReference type="InterPro" id="IPR052907">
    <property type="entry name" value="Beta-lactamase/esterase"/>
</dbReference>
<dbReference type="InterPro" id="IPR001466">
    <property type="entry name" value="Beta-lactam-related"/>
</dbReference>
<reference evidence="3" key="1">
    <citation type="journal article" date="2019" name="Int. J. Syst. Evol. Microbiol.">
        <title>The Global Catalogue of Microorganisms (GCM) 10K type strain sequencing project: providing services to taxonomists for standard genome sequencing and annotation.</title>
        <authorList>
            <consortium name="The Broad Institute Genomics Platform"/>
            <consortium name="The Broad Institute Genome Sequencing Center for Infectious Disease"/>
            <person name="Wu L."/>
            <person name="Ma J."/>
        </authorList>
    </citation>
    <scope>NUCLEOTIDE SEQUENCE [LARGE SCALE GENOMIC DNA]</scope>
    <source>
        <strain evidence="3">CGMCC 1.12769</strain>
    </source>
</reference>
<organism evidence="2 3">
    <name type="scientific">Paenibacillus segetis</name>
    <dbReference type="NCBI Taxonomy" id="1325360"/>
    <lineage>
        <taxon>Bacteria</taxon>
        <taxon>Bacillati</taxon>
        <taxon>Bacillota</taxon>
        <taxon>Bacilli</taxon>
        <taxon>Bacillales</taxon>
        <taxon>Paenibacillaceae</taxon>
        <taxon>Paenibacillus</taxon>
    </lineage>
</organism>
<keyword evidence="2" id="KW-0378">Hydrolase</keyword>
<gene>
    <name evidence="2" type="ORF">GCM10008013_03490</name>
</gene>
<dbReference type="Pfam" id="PF00144">
    <property type="entry name" value="Beta-lactamase"/>
    <property type="match status" value="1"/>
</dbReference>
<dbReference type="PANTHER" id="PTHR43319:SF3">
    <property type="entry name" value="BETA-LACTAMASE-RELATED DOMAIN-CONTAINING PROTEIN"/>
    <property type="match status" value="1"/>
</dbReference>
<dbReference type="InterPro" id="IPR012338">
    <property type="entry name" value="Beta-lactam/transpept-like"/>
</dbReference>
<protein>
    <submittedName>
        <fullName evidence="2">Serine hydrolase</fullName>
    </submittedName>
</protein>
<proteinExistence type="predicted"/>
<dbReference type="SUPFAM" id="SSF56601">
    <property type="entry name" value="beta-lactamase/transpeptidase-like"/>
    <property type="match status" value="1"/>
</dbReference>
<sequence length="403" mass="45060">MTKMEANGYVEKGFEPVKDAFEHNFDKKEIGAACAIYYRGRKVVDLWGGSADSRLHKNWEKDTLVPVFSSTKGFAALATAVAHSKGWIDYDAKISSYWAEFGMNGKQDITIRQLLAHQAGLCAIDQLHINKISDLDTSHITSQLAELKPEWKPGSMHAYHTWTIGWFIGEVIRRVDPKGRTLGKFFHEEVAQPLQAEFFIGLPDDIPQSRLAAVQGMNSPFQLLFHLHEIPRPLLMGFLNSRSLTSRSMVDPNKLVAHENFNRREMLSIEFPSGNGVGDARSMAKIYSEFATGGKVLNLSETTMNEMMKPAVPPFNGWYDHVNRCEVGYSLGFWKPISGRMFGSSSHAFGHPGAGGSFCFADPDSAVGYAYVMNKIGGYMDGNPRENEVRRTFYQCIANKLLV</sequence>
<dbReference type="Gene3D" id="3.40.710.10">
    <property type="entry name" value="DD-peptidase/beta-lactamase superfamily"/>
    <property type="match status" value="1"/>
</dbReference>
<evidence type="ECO:0000259" key="1">
    <source>
        <dbReference type="Pfam" id="PF00144"/>
    </source>
</evidence>
<comment type="caution">
    <text evidence="2">The sequence shown here is derived from an EMBL/GenBank/DDBJ whole genome shotgun (WGS) entry which is preliminary data.</text>
</comment>